<feature type="signal peptide" evidence="3">
    <location>
        <begin position="1"/>
        <end position="30"/>
    </location>
</feature>
<keyword evidence="4" id="KW-0645">Protease</keyword>
<proteinExistence type="inferred from homology"/>
<dbReference type="Pfam" id="PF02113">
    <property type="entry name" value="Peptidase_S13"/>
    <property type="match status" value="1"/>
</dbReference>
<dbReference type="InterPro" id="IPR012338">
    <property type="entry name" value="Beta-lactam/transpept-like"/>
</dbReference>
<dbReference type="AlphaFoldDB" id="A0A9E7C246"/>
<dbReference type="Gene3D" id="3.50.80.20">
    <property type="entry name" value="D-Ala-D-Ala carboxypeptidase C, peptidase S13"/>
    <property type="match status" value="1"/>
</dbReference>
<dbReference type="GO" id="GO:0000270">
    <property type="term" value="P:peptidoglycan metabolic process"/>
    <property type="evidence" value="ECO:0007669"/>
    <property type="project" value="TreeGrafter"/>
</dbReference>
<keyword evidence="3" id="KW-0732">Signal</keyword>
<evidence type="ECO:0000256" key="2">
    <source>
        <dbReference type="ARBA" id="ARBA00022801"/>
    </source>
</evidence>
<dbReference type="Gene3D" id="3.40.710.10">
    <property type="entry name" value="DD-peptidase/beta-lactamase superfamily"/>
    <property type="match status" value="2"/>
</dbReference>
<evidence type="ECO:0000313" key="4">
    <source>
        <dbReference type="EMBL" id="UGS37257.1"/>
    </source>
</evidence>
<dbReference type="InterPro" id="IPR000667">
    <property type="entry name" value="Peptidase_S13"/>
</dbReference>
<evidence type="ECO:0000256" key="1">
    <source>
        <dbReference type="ARBA" id="ARBA00006096"/>
    </source>
</evidence>
<comment type="similarity">
    <text evidence="1">Belongs to the peptidase S13 family.</text>
</comment>
<gene>
    <name evidence="4" type="primary">dacC</name>
    <name evidence="4" type="ORF">DSM104329_03672</name>
</gene>
<dbReference type="KEGG" id="sbae:DSM104329_03672"/>
<dbReference type="NCBIfam" id="TIGR00666">
    <property type="entry name" value="PBP4"/>
    <property type="match status" value="1"/>
</dbReference>
<dbReference type="EMBL" id="CP087164">
    <property type="protein sequence ID" value="UGS37257.1"/>
    <property type="molecule type" value="Genomic_DNA"/>
</dbReference>
<reference evidence="4" key="1">
    <citation type="journal article" date="2022" name="Int. J. Syst. Evol. Microbiol.">
        <title>Pseudomonas aegrilactucae sp. nov. and Pseudomonas morbosilactucae sp. nov., pathogens causing bacterial rot of lettuce in Japan.</title>
        <authorList>
            <person name="Sawada H."/>
            <person name="Fujikawa T."/>
            <person name="Satou M."/>
        </authorList>
    </citation>
    <scope>NUCLEOTIDE SEQUENCE</scope>
    <source>
        <strain evidence="4">0166_1</strain>
    </source>
</reference>
<dbReference type="Proteomes" id="UP001162834">
    <property type="component" value="Chromosome"/>
</dbReference>
<dbReference type="GO" id="GO:0006508">
    <property type="term" value="P:proteolysis"/>
    <property type="evidence" value="ECO:0007669"/>
    <property type="project" value="InterPro"/>
</dbReference>
<sequence>MGGRGFLRWAATLTVAVMAVGLPAAQPAAAEVPASVTGAFDAVTGEARYANSTWGWDVVDMATGESLYRRNANEQFVPGSIIKDYAAAAVLRALGPGYRFRTPVHALGRVRRGVLRGDLALVGTGDFSFGLRNRPDDTLAFTDFDHNEAGTLPFAQQLEGVDPLAGVRQLARAVRRSGIRRVSGDVVVDNRLFTPFDGWPDGPIDSIWINENLIDITVAPTSPGRRATVRWRPHTSAYRVVSRAKTTPPGGETALSVEDAGHGVIEVHGEIPAGADPQLQKFVLPDPARFARTAFVEALERAGVRVDAPAPAPNRQRLLPRRGRYPSGSRVAQFVSPPLSEYVKIVLKVSYNRGAQLFGCLVAVARGSRDCNDAAAGMMRTVTPLGVSPASTFLFDPAGSIDVARATPGDMTAFHRAVAGQPYGPALEAGLPILGRDGSLATTLEDSPAAGHVFAKTGTRATNTPDGRTLLLAQTLVGYITTQSGRRLSFALMVNNVPLREFTDILDIFRGQGLMTEALQQSL</sequence>
<evidence type="ECO:0000313" key="5">
    <source>
        <dbReference type="Proteomes" id="UP001162834"/>
    </source>
</evidence>
<feature type="chain" id="PRO_5038388577" evidence="3">
    <location>
        <begin position="31"/>
        <end position="523"/>
    </location>
</feature>
<dbReference type="GO" id="GO:0009002">
    <property type="term" value="F:serine-type D-Ala-D-Ala carboxypeptidase activity"/>
    <property type="evidence" value="ECO:0007669"/>
    <property type="project" value="UniProtKB-EC"/>
</dbReference>
<accession>A0A9E7C246</accession>
<name>A0A9E7C246_9ACTN</name>
<keyword evidence="5" id="KW-1185">Reference proteome</keyword>
<dbReference type="SUPFAM" id="SSF56601">
    <property type="entry name" value="beta-lactamase/transpeptidase-like"/>
    <property type="match status" value="1"/>
</dbReference>
<dbReference type="PANTHER" id="PTHR30023">
    <property type="entry name" value="D-ALANYL-D-ALANINE CARBOXYPEPTIDASE"/>
    <property type="match status" value="1"/>
</dbReference>
<evidence type="ECO:0000256" key="3">
    <source>
        <dbReference type="SAM" id="SignalP"/>
    </source>
</evidence>
<dbReference type="EC" id="3.4.16.4" evidence="4"/>
<protein>
    <submittedName>
        <fullName evidence="4">D-alanyl-D-alanine carboxypeptidase DacC</fullName>
        <ecNumber evidence="4">3.4.16.4</ecNumber>
    </submittedName>
</protein>
<organism evidence="4 5">
    <name type="scientific">Capillimicrobium parvum</name>
    <dbReference type="NCBI Taxonomy" id="2884022"/>
    <lineage>
        <taxon>Bacteria</taxon>
        <taxon>Bacillati</taxon>
        <taxon>Actinomycetota</taxon>
        <taxon>Thermoleophilia</taxon>
        <taxon>Solirubrobacterales</taxon>
        <taxon>Capillimicrobiaceae</taxon>
        <taxon>Capillimicrobium</taxon>
    </lineage>
</organism>
<keyword evidence="4" id="KW-0121">Carboxypeptidase</keyword>
<dbReference type="PANTHER" id="PTHR30023:SF0">
    <property type="entry name" value="PENICILLIN-SENSITIVE CARBOXYPEPTIDASE A"/>
    <property type="match status" value="1"/>
</dbReference>
<keyword evidence="2 4" id="KW-0378">Hydrolase</keyword>